<gene>
    <name evidence="2" type="ORF">C0Q70_03555</name>
</gene>
<keyword evidence="3" id="KW-1185">Reference proteome</keyword>
<feature type="region of interest" description="Disordered" evidence="1">
    <location>
        <begin position="289"/>
        <end position="310"/>
    </location>
</feature>
<dbReference type="EMBL" id="PZQS01000002">
    <property type="protein sequence ID" value="PVD36570.1"/>
    <property type="molecule type" value="Genomic_DNA"/>
</dbReference>
<evidence type="ECO:0000313" key="2">
    <source>
        <dbReference type="EMBL" id="PVD36570.1"/>
    </source>
</evidence>
<feature type="compositionally biased region" description="Basic and acidic residues" evidence="1">
    <location>
        <begin position="327"/>
        <end position="342"/>
    </location>
</feature>
<feature type="compositionally biased region" description="Low complexity" evidence="1">
    <location>
        <begin position="354"/>
        <end position="367"/>
    </location>
</feature>
<sequence length="389" mass="43034">MMRAQRQVDRQEEQRNVRIVFDLGNEQEKHKDVSVHEEHVQHLHDVNGLVTKEEETRKTVTDVKTGKLLSDVKQEVKSEEVAAAGASPKVEVKTEVDVPAEGVHETLVQLEDGAGVADKEDEAEEFSPEVVAEYLYQTGDFDRFYTTLAQLVNNSVMTEAEAVNFAELVAQYYRQRVEEYENNILVQRRAQSQPLPDLYPMTLDAREPYPLGLENDDRYLLSLDNSDSYGVAPQDLPTDTEVDANAYDILGELLREAFVGGDERAQAIVQELYNQAENRRRRRLRAALHAGGLQNPGDWEPYSNIMGPAAQSDADKNVAANNQLPVKEGDKSQEQGEAHAEAKPSTGQASPSEAAAAPGDSHPAANAEPKSEAGAKDGAKDDKTVQKRE</sequence>
<proteinExistence type="predicted"/>
<dbReference type="OrthoDB" id="6134679at2759"/>
<feature type="region of interest" description="Disordered" evidence="1">
    <location>
        <begin position="324"/>
        <end position="389"/>
    </location>
</feature>
<accession>A0A2T7PT53</accession>
<evidence type="ECO:0000256" key="1">
    <source>
        <dbReference type="SAM" id="MobiDB-lite"/>
    </source>
</evidence>
<reference evidence="2 3" key="1">
    <citation type="submission" date="2018-04" db="EMBL/GenBank/DDBJ databases">
        <title>The genome of golden apple snail Pomacea canaliculata provides insight into stress tolerance and invasive adaptation.</title>
        <authorList>
            <person name="Liu C."/>
            <person name="Liu B."/>
            <person name="Ren Y."/>
            <person name="Zhang Y."/>
            <person name="Wang H."/>
            <person name="Li S."/>
            <person name="Jiang F."/>
            <person name="Yin L."/>
            <person name="Zhang G."/>
            <person name="Qian W."/>
            <person name="Fan W."/>
        </authorList>
    </citation>
    <scope>NUCLEOTIDE SEQUENCE [LARGE SCALE GENOMIC DNA]</scope>
    <source>
        <strain evidence="2">SZHN2017</strain>
        <tissue evidence="2">Muscle</tissue>
    </source>
</reference>
<feature type="compositionally biased region" description="Basic and acidic residues" evidence="1">
    <location>
        <begin position="369"/>
        <end position="389"/>
    </location>
</feature>
<comment type="caution">
    <text evidence="2">The sequence shown here is derived from an EMBL/GenBank/DDBJ whole genome shotgun (WGS) entry which is preliminary data.</text>
</comment>
<dbReference type="Proteomes" id="UP000245119">
    <property type="component" value="Linkage Group LG2"/>
</dbReference>
<organism evidence="2 3">
    <name type="scientific">Pomacea canaliculata</name>
    <name type="common">Golden apple snail</name>
    <dbReference type="NCBI Taxonomy" id="400727"/>
    <lineage>
        <taxon>Eukaryota</taxon>
        <taxon>Metazoa</taxon>
        <taxon>Spiralia</taxon>
        <taxon>Lophotrochozoa</taxon>
        <taxon>Mollusca</taxon>
        <taxon>Gastropoda</taxon>
        <taxon>Caenogastropoda</taxon>
        <taxon>Architaenioglossa</taxon>
        <taxon>Ampullarioidea</taxon>
        <taxon>Ampullariidae</taxon>
        <taxon>Pomacea</taxon>
    </lineage>
</organism>
<protein>
    <submittedName>
        <fullName evidence="2">Uncharacterized protein</fullName>
    </submittedName>
</protein>
<dbReference type="AlphaFoldDB" id="A0A2T7PT53"/>
<name>A0A2T7PT53_POMCA</name>
<evidence type="ECO:0000313" key="3">
    <source>
        <dbReference type="Proteomes" id="UP000245119"/>
    </source>
</evidence>